<evidence type="ECO:0008006" key="5">
    <source>
        <dbReference type="Google" id="ProtNLM"/>
    </source>
</evidence>
<dbReference type="GO" id="GO:0051604">
    <property type="term" value="P:protein maturation"/>
    <property type="evidence" value="ECO:0007669"/>
    <property type="project" value="TreeGrafter"/>
</dbReference>
<dbReference type="HOGENOM" id="CLU_021603_5_0_1"/>
<accession>M2PN76</accession>
<evidence type="ECO:0000256" key="1">
    <source>
        <dbReference type="PIRSR" id="PIRSR600246-1"/>
    </source>
</evidence>
<dbReference type="Proteomes" id="UP000016930">
    <property type="component" value="Unassembled WGS sequence"/>
</dbReference>
<sequence>MSDEHFYLIAVHGGAGHHPASSDAQVKRALKSACTTALSTLAQGSSALNGVEDAITILENDECLNAGYGSNLTLCGGVECDASLMDAQTGDFGAVGAVTGIKNPVKLARVVLEHSRRPDPLGRIPPLLLTGHGAAQFAAMSGIETVGSESQVAPRVQREWSHWKSILDSATAASTQQDSQYTNQSILDAAESLYALQDTVGAVAWDQLSGLSAGVSSGGLLLKHPGRIGEAATYGAGCWANMTPDRNRAVACSVSGAGEYIIRTLLARKIAETIIFSDPNDTHDVLGRILQQFHEDCRARGEPDPHAGVLLLLREQSAEGVIIPRLWCAFTTESMAIAYALSLDAKPQVRLATRTHLNSCEHRVMNLADCHFT</sequence>
<evidence type="ECO:0000313" key="3">
    <source>
        <dbReference type="EMBL" id="EMD37889.1"/>
    </source>
</evidence>
<dbReference type="GO" id="GO:0004298">
    <property type="term" value="F:threonine-type endopeptidase activity"/>
    <property type="evidence" value="ECO:0007669"/>
    <property type="project" value="InterPro"/>
</dbReference>
<dbReference type="STRING" id="914234.M2PN76"/>
<dbReference type="Gene3D" id="3.60.20.30">
    <property type="entry name" value="(Glycosyl)asparaginase"/>
    <property type="match status" value="1"/>
</dbReference>
<organism evidence="3 4">
    <name type="scientific">Ceriporiopsis subvermispora (strain B)</name>
    <name type="common">White-rot fungus</name>
    <name type="synonym">Gelatoporia subvermispora</name>
    <dbReference type="NCBI Taxonomy" id="914234"/>
    <lineage>
        <taxon>Eukaryota</taxon>
        <taxon>Fungi</taxon>
        <taxon>Dikarya</taxon>
        <taxon>Basidiomycota</taxon>
        <taxon>Agaricomycotina</taxon>
        <taxon>Agaricomycetes</taxon>
        <taxon>Polyporales</taxon>
        <taxon>Gelatoporiaceae</taxon>
        <taxon>Gelatoporia</taxon>
    </lineage>
</organism>
<dbReference type="InterPro" id="IPR029055">
    <property type="entry name" value="Ntn_hydrolases_N"/>
</dbReference>
<dbReference type="GO" id="GO:0005737">
    <property type="term" value="C:cytoplasm"/>
    <property type="evidence" value="ECO:0007669"/>
    <property type="project" value="TreeGrafter"/>
</dbReference>
<dbReference type="InterPro" id="IPR000246">
    <property type="entry name" value="Peptidase_T2"/>
</dbReference>
<dbReference type="PANTHER" id="PTHR10188:SF8">
    <property type="entry name" value="THREONINE ASPARTASE 1"/>
    <property type="match status" value="1"/>
</dbReference>
<dbReference type="PANTHER" id="PTHR10188">
    <property type="entry name" value="L-ASPARAGINASE"/>
    <property type="match status" value="1"/>
</dbReference>
<dbReference type="AlphaFoldDB" id="M2PN76"/>
<proteinExistence type="predicted"/>
<gene>
    <name evidence="3" type="ORF">CERSUDRAFT_50827</name>
</gene>
<feature type="site" description="Cleavage; by autolysis" evidence="2">
    <location>
        <begin position="198"/>
        <end position="199"/>
    </location>
</feature>
<reference evidence="3 4" key="1">
    <citation type="journal article" date="2012" name="Proc. Natl. Acad. Sci. U.S.A.">
        <title>Comparative genomics of Ceriporiopsis subvermispora and Phanerochaete chrysosporium provide insight into selective ligninolysis.</title>
        <authorList>
            <person name="Fernandez-Fueyo E."/>
            <person name="Ruiz-Duenas F.J."/>
            <person name="Ferreira P."/>
            <person name="Floudas D."/>
            <person name="Hibbett D.S."/>
            <person name="Canessa P."/>
            <person name="Larrondo L.F."/>
            <person name="James T.Y."/>
            <person name="Seelenfreund D."/>
            <person name="Lobos S."/>
            <person name="Polanco R."/>
            <person name="Tello M."/>
            <person name="Honda Y."/>
            <person name="Watanabe T."/>
            <person name="Watanabe T."/>
            <person name="Ryu J.S."/>
            <person name="Kubicek C.P."/>
            <person name="Schmoll M."/>
            <person name="Gaskell J."/>
            <person name="Hammel K.E."/>
            <person name="St John F.J."/>
            <person name="Vanden Wymelenberg A."/>
            <person name="Sabat G."/>
            <person name="Splinter BonDurant S."/>
            <person name="Syed K."/>
            <person name="Yadav J.S."/>
            <person name="Doddapaneni H."/>
            <person name="Subramanian V."/>
            <person name="Lavin J.L."/>
            <person name="Oguiza J.A."/>
            <person name="Perez G."/>
            <person name="Pisabarro A.G."/>
            <person name="Ramirez L."/>
            <person name="Santoyo F."/>
            <person name="Master E."/>
            <person name="Coutinho P.M."/>
            <person name="Henrissat B."/>
            <person name="Lombard V."/>
            <person name="Magnuson J.K."/>
            <person name="Kuees U."/>
            <person name="Hori C."/>
            <person name="Igarashi K."/>
            <person name="Samejima M."/>
            <person name="Held B.W."/>
            <person name="Barry K.W."/>
            <person name="LaButti K.M."/>
            <person name="Lapidus A."/>
            <person name="Lindquist E.A."/>
            <person name="Lucas S.M."/>
            <person name="Riley R."/>
            <person name="Salamov A.A."/>
            <person name="Hoffmeister D."/>
            <person name="Schwenk D."/>
            <person name="Hadar Y."/>
            <person name="Yarden O."/>
            <person name="de Vries R.P."/>
            <person name="Wiebenga A."/>
            <person name="Stenlid J."/>
            <person name="Eastwood D."/>
            <person name="Grigoriev I.V."/>
            <person name="Berka R.M."/>
            <person name="Blanchette R.A."/>
            <person name="Kersten P."/>
            <person name="Martinez A.T."/>
            <person name="Vicuna R."/>
            <person name="Cullen D."/>
        </authorList>
    </citation>
    <scope>NUCLEOTIDE SEQUENCE [LARGE SCALE GENOMIC DNA]</scope>
    <source>
        <strain evidence="3 4">B</strain>
    </source>
</reference>
<dbReference type="OrthoDB" id="77601at2759"/>
<feature type="active site" description="Nucleophile" evidence="1">
    <location>
        <position position="199"/>
    </location>
</feature>
<evidence type="ECO:0000313" key="4">
    <source>
        <dbReference type="Proteomes" id="UP000016930"/>
    </source>
</evidence>
<protein>
    <recommendedName>
        <fullName evidence="5">N-terminal nucleophile aminohydrolase</fullName>
    </recommendedName>
</protein>
<dbReference type="CDD" id="cd04514">
    <property type="entry name" value="Taspase1_like"/>
    <property type="match status" value="1"/>
</dbReference>
<name>M2PN76_CERS8</name>
<keyword evidence="4" id="KW-1185">Reference proteome</keyword>
<dbReference type="InterPro" id="IPR037464">
    <property type="entry name" value="Taspase1"/>
</dbReference>
<dbReference type="EMBL" id="KB445796">
    <property type="protein sequence ID" value="EMD37889.1"/>
    <property type="molecule type" value="Genomic_DNA"/>
</dbReference>
<evidence type="ECO:0000256" key="2">
    <source>
        <dbReference type="PIRSR" id="PIRSR600246-3"/>
    </source>
</evidence>
<dbReference type="Pfam" id="PF01112">
    <property type="entry name" value="Asparaginase_2"/>
    <property type="match status" value="1"/>
</dbReference>
<dbReference type="SUPFAM" id="SSF56235">
    <property type="entry name" value="N-terminal nucleophile aminohydrolases (Ntn hydrolases)"/>
    <property type="match status" value="1"/>
</dbReference>